<name>A0A9P0GK21_9CUCU</name>
<evidence type="ECO:0000259" key="1">
    <source>
        <dbReference type="Pfam" id="PF25036"/>
    </source>
</evidence>
<feature type="domain" description="Vacuolar protein sorting-associated protein 13 VPS13 adaptor binding" evidence="1">
    <location>
        <begin position="6"/>
        <end position="577"/>
    </location>
</feature>
<reference evidence="2" key="1">
    <citation type="submission" date="2022-01" db="EMBL/GenBank/DDBJ databases">
        <authorList>
            <person name="King R."/>
        </authorList>
    </citation>
    <scope>NUCLEOTIDE SEQUENCE</scope>
</reference>
<dbReference type="CDD" id="cd23453">
    <property type="entry name" value="beta-trefoil_Ricin_VPS13D"/>
    <property type="match status" value="1"/>
</dbReference>
<protein>
    <recommendedName>
        <fullName evidence="1">Vacuolar protein sorting-associated protein 13 VPS13 adaptor binding domain-containing protein</fullName>
    </recommendedName>
</protein>
<dbReference type="PROSITE" id="PS50231">
    <property type="entry name" value="RICIN_B_LECTIN"/>
    <property type="match status" value="1"/>
</dbReference>
<proteinExistence type="predicted"/>
<dbReference type="GO" id="GO:0006623">
    <property type="term" value="P:protein targeting to vacuole"/>
    <property type="evidence" value="ECO:0007669"/>
    <property type="project" value="TreeGrafter"/>
</dbReference>
<evidence type="ECO:0000313" key="3">
    <source>
        <dbReference type="Proteomes" id="UP001153636"/>
    </source>
</evidence>
<dbReference type="EMBL" id="OV651818">
    <property type="protein sequence ID" value="CAH1112043.1"/>
    <property type="molecule type" value="Genomic_DNA"/>
</dbReference>
<dbReference type="GO" id="GO:0007005">
    <property type="term" value="P:mitochondrion organization"/>
    <property type="evidence" value="ECO:0007669"/>
    <property type="project" value="TreeGrafter"/>
</dbReference>
<dbReference type="OrthoDB" id="272810at2759"/>
<dbReference type="PANTHER" id="PTHR16166">
    <property type="entry name" value="VACUOLAR PROTEIN SORTING-ASSOCIATED PROTEIN VPS13"/>
    <property type="match status" value="1"/>
</dbReference>
<keyword evidence="3" id="KW-1185">Reference proteome</keyword>
<dbReference type="SUPFAM" id="SSF50370">
    <property type="entry name" value="Ricin B-like lectins"/>
    <property type="match status" value="1"/>
</dbReference>
<accession>A0A9P0GK21</accession>
<dbReference type="InterPro" id="IPR009543">
    <property type="entry name" value="VPS13_VAB"/>
</dbReference>
<evidence type="ECO:0000313" key="2">
    <source>
        <dbReference type="EMBL" id="CAH1112043.1"/>
    </source>
</evidence>
<organism evidence="2 3">
    <name type="scientific">Psylliodes chrysocephalus</name>
    <dbReference type="NCBI Taxonomy" id="3402493"/>
    <lineage>
        <taxon>Eukaryota</taxon>
        <taxon>Metazoa</taxon>
        <taxon>Ecdysozoa</taxon>
        <taxon>Arthropoda</taxon>
        <taxon>Hexapoda</taxon>
        <taxon>Insecta</taxon>
        <taxon>Pterygota</taxon>
        <taxon>Neoptera</taxon>
        <taxon>Endopterygota</taxon>
        <taxon>Coleoptera</taxon>
        <taxon>Polyphaga</taxon>
        <taxon>Cucujiformia</taxon>
        <taxon>Chrysomeloidea</taxon>
        <taxon>Chrysomelidae</taxon>
        <taxon>Galerucinae</taxon>
        <taxon>Alticini</taxon>
        <taxon>Psylliodes</taxon>
    </lineage>
</organism>
<dbReference type="PANTHER" id="PTHR16166:SF141">
    <property type="entry name" value="INTERMEMBRANE LIPID TRANSFER PROTEIN VPS13D"/>
    <property type="match status" value="1"/>
</dbReference>
<dbReference type="InterPro" id="IPR035992">
    <property type="entry name" value="Ricin_B-like_lectins"/>
</dbReference>
<sequence length="1413" mass="159557">MRHQNSHKMRMHQLKVKVDGWNCLEPVTVDRVGVYFRDTCAEFKTRTSDLPHTRIVFDVTLEGSARKLVVIRSALLLVNNLPQAIDVKLESKLPSDDVVSNIFWVGTQSFTVDTNATLAIPLDHAHSQINIRPAAQSPQQYTYSVPSLTWTQMPHGYDRMYQMSTCHSHKGQSYRFYTEIVRQGVLIPCRSRFEQPAHTIFLCPAIVIENLLPADIHYTISGQKGFIKASNSTTIHNVDPDTVDLKVELDNFNTCNSVIVPVGCTNIYNCRIKLEDNRQRKLYLLATVLVNKGAKLKILISAYYWIINKTGLPLVFRQSGTSVESAGQFDEHEQARMMNPMMFSFSDQGASPTINARVGNRVIWDGTPQWCANFHVQKGTQYRKLHVTLRDARPDIVFIIGLEVRPGRGKYRSTNIITISPRYQLHNRTSYKLLFSQYCYAKEARDQLPKSSLKAMANSHMPFHWPNLEKEQLLCLSIEDVPDCCWSGGLKIDTNNSMHVNIRDSTGGVYFLRMEVVLQGATFYVVFTDADTLPPPIRVDNFSEVSIMFGQSCYIDIMHSTARAHSSVPYAWDEPTKGHSIKIIGPGGVWNTYNMSTLGSVPGLTYENFIYIAMTGTFKKSRGVHDPNEMESQELVLDVIKHNRVILSRKMISERSQLWRITAEGYLEHEGSNPPLHPNQTRNPDSILVLDIENTAAQPNTYSKLMLRRIDPRRQSTQKWRFTEEGRLCCDHYNMCVQSMDGSYGLRAGNPVVLGLPQPISHKFISNGLPIEQAIDRQHLRPGSGLLSVNIYMDGPTQVICVKDMKENNLYATSDDKEWRSILLNQRPNLNLTERKEEVGERRELQFGINLHGIGFSLVSRKIPEELLYIYFHAIVGETVITSQNKQFCFSIKDIQIDNQLVDTSVPVVAYITHPGFKTTDQEYDYLPALDFSAEIQPKTNINAIIFKHLIVRLKKITLIIEEVLLLKLLEFFGFHSQTEELVNKDNDCNETQGLLTETYTAHSKRYYFGIIKLIPDQIRLSVTTSSKLPRQLKGIKRKLGLTLIKFEDAAVDLEAFERKHPFETSEFLIKIIIKHFKDELMWQAGIILGSVDFIGNPLGLVNDVSEGISGFIYEGNVGSLVKNVTHGMSNSAAKITESLSDGLGKVSMDDYHEEIRQKIRRVHGGKSSDHILAGFKGLGFGILGGATGIFKQVYEGASNDGLPGVFSGLGKGLVGAVTKPVVGVLDFASETARAVRDSSRSKQMPERKRLPRCVHGPGGLLPKFNSKQSQGQQYLYRVNNKNYSEQLIAFEILGSASEDLLCIISNEMIRIVTCTKSSELTSVVECSLSDLEVCNVIKEKEHGEIRYYIEIVMRYTGTSAALVNPDPVKKPRVRCRTTDLADTISRQINYAKKMYNDYLYTLLTENSSMLDE</sequence>
<gene>
    <name evidence="2" type="ORF">PSYICH_LOCUS12708</name>
</gene>
<dbReference type="Pfam" id="PF25036">
    <property type="entry name" value="VPS13_VAB"/>
    <property type="match status" value="1"/>
</dbReference>
<dbReference type="GO" id="GO:0045053">
    <property type="term" value="P:protein retention in Golgi apparatus"/>
    <property type="evidence" value="ECO:0007669"/>
    <property type="project" value="TreeGrafter"/>
</dbReference>
<dbReference type="Proteomes" id="UP001153636">
    <property type="component" value="Chromosome 6"/>
</dbReference>
<dbReference type="InterPro" id="IPR026847">
    <property type="entry name" value="VPS13"/>
</dbReference>